<proteinExistence type="predicted"/>
<dbReference type="Proteomes" id="UP001143856">
    <property type="component" value="Unassembled WGS sequence"/>
</dbReference>
<comment type="caution">
    <text evidence="1">The sequence shown here is derived from an EMBL/GenBank/DDBJ whole genome shotgun (WGS) entry which is preliminary data.</text>
</comment>
<evidence type="ECO:0000313" key="1">
    <source>
        <dbReference type="EMBL" id="KAJ2978312.1"/>
    </source>
</evidence>
<reference evidence="1" key="1">
    <citation type="submission" date="2022-10" db="EMBL/GenBank/DDBJ databases">
        <title>Genome Sequence of Xylaria curta.</title>
        <authorList>
            <person name="Buettner E."/>
        </authorList>
    </citation>
    <scope>NUCLEOTIDE SEQUENCE</scope>
    <source>
        <strain evidence="1">Babe10</strain>
    </source>
</reference>
<keyword evidence="2" id="KW-1185">Reference proteome</keyword>
<accession>A0ACC1NG84</accession>
<gene>
    <name evidence="1" type="ORF">NUW58_g7537</name>
</gene>
<name>A0ACC1NG84_9PEZI</name>
<evidence type="ECO:0000313" key="2">
    <source>
        <dbReference type="Proteomes" id="UP001143856"/>
    </source>
</evidence>
<organism evidence="1 2">
    <name type="scientific">Xylaria curta</name>
    <dbReference type="NCBI Taxonomy" id="42375"/>
    <lineage>
        <taxon>Eukaryota</taxon>
        <taxon>Fungi</taxon>
        <taxon>Dikarya</taxon>
        <taxon>Ascomycota</taxon>
        <taxon>Pezizomycotina</taxon>
        <taxon>Sordariomycetes</taxon>
        <taxon>Xylariomycetidae</taxon>
        <taxon>Xylariales</taxon>
        <taxon>Xylariaceae</taxon>
        <taxon>Xylaria</taxon>
    </lineage>
</organism>
<sequence>MSLTMISSNVAGSTKKQLTASILFIGYCIGNIIGPQTFLKSEAPHYRSAYIAMLVGYSVKLASIVVLYIYMWRVNVDVYRRCTHTSVPPTTPAWPTIRQAMMGCGASTLLYTTDLV</sequence>
<dbReference type="EMBL" id="JAPDGR010001982">
    <property type="protein sequence ID" value="KAJ2978312.1"/>
    <property type="molecule type" value="Genomic_DNA"/>
</dbReference>
<protein>
    <submittedName>
        <fullName evidence="1">Uncharacterized protein</fullName>
    </submittedName>
</protein>